<organism evidence="2 3">
    <name type="scientific">Yinghuangia soli</name>
    <dbReference type="NCBI Taxonomy" id="2908204"/>
    <lineage>
        <taxon>Bacteria</taxon>
        <taxon>Bacillati</taxon>
        <taxon>Actinomycetota</taxon>
        <taxon>Actinomycetes</taxon>
        <taxon>Kitasatosporales</taxon>
        <taxon>Streptomycetaceae</taxon>
        <taxon>Yinghuangia</taxon>
    </lineage>
</organism>
<feature type="region of interest" description="Disordered" evidence="1">
    <location>
        <begin position="1"/>
        <end position="23"/>
    </location>
</feature>
<keyword evidence="3" id="KW-1185">Reference proteome</keyword>
<proteinExistence type="predicted"/>
<dbReference type="RefSeq" id="WP_235052394.1">
    <property type="nucleotide sequence ID" value="NZ_JAKFHA010000006.1"/>
</dbReference>
<sequence>MSTLPAGTPRQSSGDGSASPALNTAALAREVRRLADRFRHLSESRLRGLISPDDPSDPGRSRADAGLELARALAALGDAPAGRKVPDLGVFAVGDQIAVTGLDLVAGLDGGRGRELPAASAAAPDTPAAAEAVLDEALRAVRELAALV</sequence>
<comment type="caution">
    <text evidence="2">The sequence shown here is derived from an EMBL/GenBank/DDBJ whole genome shotgun (WGS) entry which is preliminary data.</text>
</comment>
<feature type="compositionally biased region" description="Polar residues" evidence="1">
    <location>
        <begin position="1"/>
        <end position="22"/>
    </location>
</feature>
<dbReference type="Proteomes" id="UP001165378">
    <property type="component" value="Unassembled WGS sequence"/>
</dbReference>
<reference evidence="2" key="1">
    <citation type="submission" date="2022-01" db="EMBL/GenBank/DDBJ databases">
        <title>Genome-Based Taxonomic Classification of the Phylum Actinobacteria.</title>
        <authorList>
            <person name="Gao Y."/>
        </authorList>
    </citation>
    <scope>NUCLEOTIDE SEQUENCE</scope>
    <source>
        <strain evidence="2">KLBMP 8922</strain>
    </source>
</reference>
<gene>
    <name evidence="2" type="ORF">LZ495_13445</name>
</gene>
<evidence type="ECO:0000313" key="2">
    <source>
        <dbReference type="EMBL" id="MCF2528223.1"/>
    </source>
</evidence>
<evidence type="ECO:0000313" key="3">
    <source>
        <dbReference type="Proteomes" id="UP001165378"/>
    </source>
</evidence>
<protein>
    <submittedName>
        <fullName evidence="2">Uncharacterized protein</fullName>
    </submittedName>
</protein>
<evidence type="ECO:0000256" key="1">
    <source>
        <dbReference type="SAM" id="MobiDB-lite"/>
    </source>
</evidence>
<name>A0AA41TYW8_9ACTN</name>
<dbReference type="AlphaFoldDB" id="A0AA41TYW8"/>
<dbReference type="EMBL" id="JAKFHA010000006">
    <property type="protein sequence ID" value="MCF2528223.1"/>
    <property type="molecule type" value="Genomic_DNA"/>
</dbReference>
<accession>A0AA41TYW8</accession>